<keyword evidence="4" id="KW-0472">Membrane</keyword>
<dbReference type="STRING" id="30019.A0A0M4EHT0"/>
<dbReference type="OrthoDB" id="5418055at2759"/>
<dbReference type="GO" id="GO:0005743">
    <property type="term" value="C:mitochondrial inner membrane"/>
    <property type="evidence" value="ECO:0007669"/>
    <property type="project" value="TreeGrafter"/>
</dbReference>
<dbReference type="GO" id="GO:0046872">
    <property type="term" value="F:metal ion binding"/>
    <property type="evidence" value="ECO:0007669"/>
    <property type="project" value="InterPro"/>
</dbReference>
<dbReference type="CDD" id="cd00091">
    <property type="entry name" value="NUC"/>
    <property type="match status" value="1"/>
</dbReference>
<dbReference type="InterPro" id="IPR001604">
    <property type="entry name" value="Endo_G_ENPP1-like_dom"/>
</dbReference>
<keyword evidence="3" id="KW-0378">Hydrolase</keyword>
<keyword evidence="4" id="KW-1133">Transmembrane helix</keyword>
<proteinExistence type="inferred from homology"/>
<keyword evidence="2" id="KW-0540">Nuclease</keyword>
<evidence type="ECO:0000256" key="3">
    <source>
        <dbReference type="ARBA" id="ARBA00022759"/>
    </source>
</evidence>
<keyword evidence="4" id="KW-0812">Transmembrane</keyword>
<feature type="domain" description="DNA/RNA non-specific endonuclease/pyrophosphatase/phosphodiesterase" evidence="6">
    <location>
        <begin position="90"/>
        <end position="303"/>
    </location>
</feature>
<evidence type="ECO:0000256" key="4">
    <source>
        <dbReference type="SAM" id="Phobius"/>
    </source>
</evidence>
<reference evidence="7 8" key="1">
    <citation type="submission" date="2015-08" db="EMBL/GenBank/DDBJ databases">
        <title>Ancestral chromatin configuration constrains chromatin evolution on differentiating sex chromosomes in Drosophila.</title>
        <authorList>
            <person name="Zhou Q."/>
            <person name="Bachtrog D."/>
        </authorList>
    </citation>
    <scope>NUCLEOTIDE SEQUENCE [LARGE SCALE GENOMIC DNA]</scope>
    <source>
        <tissue evidence="7">Whole larvae</tissue>
    </source>
</reference>
<dbReference type="PANTHER" id="PTHR13966">
    <property type="entry name" value="ENDONUCLEASE RELATED"/>
    <property type="match status" value="1"/>
</dbReference>
<evidence type="ECO:0000313" key="7">
    <source>
        <dbReference type="EMBL" id="ALC48254.1"/>
    </source>
</evidence>
<dbReference type="Proteomes" id="UP000494163">
    <property type="component" value="Chromosome X"/>
</dbReference>
<evidence type="ECO:0000259" key="6">
    <source>
        <dbReference type="SMART" id="SM00892"/>
    </source>
</evidence>
<dbReference type="PANTHER" id="PTHR13966:SF5">
    <property type="entry name" value="ENDONUCLEASE G, MITOCHONDRIAL"/>
    <property type="match status" value="1"/>
</dbReference>
<dbReference type="InterPro" id="IPR040255">
    <property type="entry name" value="Non-specific_endonuclease"/>
</dbReference>
<dbReference type="SMART" id="SM00477">
    <property type="entry name" value="NUC"/>
    <property type="match status" value="1"/>
</dbReference>
<evidence type="ECO:0000259" key="5">
    <source>
        <dbReference type="SMART" id="SM00477"/>
    </source>
</evidence>
<dbReference type="InterPro" id="IPR044925">
    <property type="entry name" value="His-Me_finger_sf"/>
</dbReference>
<dbReference type="SUPFAM" id="SSF54060">
    <property type="entry name" value="His-Me finger endonucleases"/>
    <property type="match status" value="1"/>
</dbReference>
<keyword evidence="3" id="KW-0255">Endonuclease</keyword>
<dbReference type="OMA" id="NWAIRHQ"/>
<dbReference type="AlphaFoldDB" id="A0A0M4EHT0"/>
<dbReference type="InterPro" id="IPR020821">
    <property type="entry name" value="ENPP1-3/EXOG-like_nuc-like"/>
</dbReference>
<evidence type="ECO:0000313" key="8">
    <source>
        <dbReference type="Proteomes" id="UP000494163"/>
    </source>
</evidence>
<dbReference type="GO" id="GO:0000014">
    <property type="term" value="F:single-stranded DNA endodeoxyribonuclease activity"/>
    <property type="evidence" value="ECO:0007669"/>
    <property type="project" value="TreeGrafter"/>
</dbReference>
<dbReference type="Pfam" id="PF01223">
    <property type="entry name" value="Endonuclease_NS"/>
    <property type="match status" value="1"/>
</dbReference>
<dbReference type="EMBL" id="CP012528">
    <property type="protein sequence ID" value="ALC48254.1"/>
    <property type="molecule type" value="Genomic_DNA"/>
</dbReference>
<keyword evidence="8" id="KW-1185">Reference proteome</keyword>
<accession>A0A0M4EHT0</accession>
<feature type="transmembrane region" description="Helical" evidence="4">
    <location>
        <begin position="6"/>
        <end position="25"/>
    </location>
</feature>
<dbReference type="GO" id="GO:0005634">
    <property type="term" value="C:nucleus"/>
    <property type="evidence" value="ECO:0007669"/>
    <property type="project" value="TreeGrafter"/>
</dbReference>
<comment type="similarity">
    <text evidence="1">Belongs to the DNA/RNA non-specific endonuclease family.</text>
</comment>
<dbReference type="SMART" id="SM00892">
    <property type="entry name" value="Endonuclease_NS"/>
    <property type="match status" value="1"/>
</dbReference>
<gene>
    <name evidence="7" type="ORF">Dbus_chrXg110</name>
</gene>
<dbReference type="GO" id="GO:0004521">
    <property type="term" value="F:RNA endonuclease activity"/>
    <property type="evidence" value="ECO:0007669"/>
    <property type="project" value="TreeGrafter"/>
</dbReference>
<dbReference type="GO" id="GO:0003676">
    <property type="term" value="F:nucleic acid binding"/>
    <property type="evidence" value="ECO:0007669"/>
    <property type="project" value="InterPro"/>
</dbReference>
<feature type="domain" description="ENPP1-3/EXOG-like endonuclease/phosphodiesterase" evidence="5">
    <location>
        <begin position="91"/>
        <end position="303"/>
    </location>
</feature>
<name>A0A0M4EHT0_DROBS</name>
<dbReference type="Gene3D" id="3.40.570.10">
    <property type="entry name" value="Extracellular Endonuclease, subunit A"/>
    <property type="match status" value="1"/>
</dbReference>
<organism evidence="7 8">
    <name type="scientific">Drosophila busckii</name>
    <name type="common">Fruit fly</name>
    <dbReference type="NCBI Taxonomy" id="30019"/>
    <lineage>
        <taxon>Eukaryota</taxon>
        <taxon>Metazoa</taxon>
        <taxon>Ecdysozoa</taxon>
        <taxon>Arthropoda</taxon>
        <taxon>Hexapoda</taxon>
        <taxon>Insecta</taxon>
        <taxon>Pterygota</taxon>
        <taxon>Neoptera</taxon>
        <taxon>Endopterygota</taxon>
        <taxon>Diptera</taxon>
        <taxon>Brachycera</taxon>
        <taxon>Muscomorpha</taxon>
        <taxon>Ephydroidea</taxon>
        <taxon>Drosophilidae</taxon>
        <taxon>Drosophila</taxon>
    </lineage>
</organism>
<sequence>MLNYTLPLSLGILAGLLGFVVGMLLQQDSSYRSINKAISNDPYIYERRQQIYEATMFFSYSCSIDPPQRTPCAVSTLMKYGFPGLDDIHIYRNFVLSYDRRNRIAHWVCEHLARDKLDCDDPVVHKPSEFLVDTSIPLLFRASARDFYKSDWVGSQLASPLNYKCNAYDYFETYMLTNIVPVSRGLKTNVWSRLEQHVRQLAQQHGSVYVYTGPLFMPQRITFRNWAIKHQVIGVNTVAVPTHFFKVIIVENEENCDQLPYMEGYVVPNAELDKEIELSVFLSEIRDIEHFAGLKFFEGDRREYQNLIENVESRATLDT</sequence>
<dbReference type="InterPro" id="IPR044929">
    <property type="entry name" value="DNA/RNA_non-sp_Endonuclease_sf"/>
</dbReference>
<dbReference type="GO" id="GO:0006309">
    <property type="term" value="P:apoptotic DNA fragmentation"/>
    <property type="evidence" value="ECO:0007669"/>
    <property type="project" value="TreeGrafter"/>
</dbReference>
<protein>
    <submittedName>
        <fullName evidence="7">Tengl4</fullName>
    </submittedName>
</protein>
<evidence type="ECO:0000256" key="2">
    <source>
        <dbReference type="ARBA" id="ARBA00022722"/>
    </source>
</evidence>
<evidence type="ECO:0000256" key="1">
    <source>
        <dbReference type="ARBA" id="ARBA00010052"/>
    </source>
</evidence>